<comment type="caution">
    <text evidence="10">The sequence shown here is derived from an EMBL/GenBank/DDBJ whole genome shotgun (WGS) entry which is preliminary data.</text>
</comment>
<keyword evidence="7 8" id="KW-0472">Membrane</keyword>
<feature type="transmembrane region" description="Helical" evidence="8">
    <location>
        <begin position="16"/>
        <end position="38"/>
    </location>
</feature>
<feature type="transmembrane region" description="Helical" evidence="8">
    <location>
        <begin position="143"/>
        <end position="165"/>
    </location>
</feature>
<reference evidence="10" key="2">
    <citation type="submission" date="2021-04" db="EMBL/GenBank/DDBJ databases">
        <authorList>
            <person name="Gilroy R."/>
        </authorList>
    </citation>
    <scope>NUCLEOTIDE SEQUENCE</scope>
    <source>
        <strain evidence="10">ChiHecec2B26-446</strain>
    </source>
</reference>
<dbReference type="EMBL" id="DXHV01000045">
    <property type="protein sequence ID" value="HIW00391.1"/>
    <property type="molecule type" value="Genomic_DNA"/>
</dbReference>
<dbReference type="NCBIfam" id="TIGR00710">
    <property type="entry name" value="efflux_Bcr_CflA"/>
    <property type="match status" value="1"/>
</dbReference>
<evidence type="ECO:0000256" key="3">
    <source>
        <dbReference type="ARBA" id="ARBA00022448"/>
    </source>
</evidence>
<evidence type="ECO:0000259" key="9">
    <source>
        <dbReference type="PROSITE" id="PS50850"/>
    </source>
</evidence>
<dbReference type="InterPro" id="IPR036259">
    <property type="entry name" value="MFS_trans_sf"/>
</dbReference>
<evidence type="ECO:0000256" key="2">
    <source>
        <dbReference type="ARBA" id="ARBA00006236"/>
    </source>
</evidence>
<evidence type="ECO:0000256" key="6">
    <source>
        <dbReference type="ARBA" id="ARBA00022989"/>
    </source>
</evidence>
<dbReference type="InterPro" id="IPR004812">
    <property type="entry name" value="Efflux_drug-R_Bcr/CmlA"/>
</dbReference>
<name>A0A9D1PW84_9BACT</name>
<feature type="transmembrane region" description="Helical" evidence="8">
    <location>
        <begin position="50"/>
        <end position="73"/>
    </location>
</feature>
<keyword evidence="4" id="KW-1003">Cell membrane</keyword>
<feature type="transmembrane region" description="Helical" evidence="8">
    <location>
        <begin position="316"/>
        <end position="342"/>
    </location>
</feature>
<dbReference type="InterPro" id="IPR020846">
    <property type="entry name" value="MFS_dom"/>
</dbReference>
<dbReference type="PANTHER" id="PTHR23502:SF132">
    <property type="entry name" value="POLYAMINE TRANSPORTER 2-RELATED"/>
    <property type="match status" value="1"/>
</dbReference>
<proteinExistence type="inferred from homology"/>
<organism evidence="10 11">
    <name type="scientific">Candidatus Desulfovibrio intestinipullorum</name>
    <dbReference type="NCBI Taxonomy" id="2838536"/>
    <lineage>
        <taxon>Bacteria</taxon>
        <taxon>Pseudomonadati</taxon>
        <taxon>Thermodesulfobacteriota</taxon>
        <taxon>Desulfovibrionia</taxon>
        <taxon>Desulfovibrionales</taxon>
        <taxon>Desulfovibrionaceae</taxon>
        <taxon>Desulfovibrio</taxon>
    </lineage>
</organism>
<dbReference type="InterPro" id="IPR011701">
    <property type="entry name" value="MFS"/>
</dbReference>
<keyword evidence="3" id="KW-0813">Transport</keyword>
<evidence type="ECO:0000256" key="4">
    <source>
        <dbReference type="ARBA" id="ARBA00022475"/>
    </source>
</evidence>
<dbReference type="PROSITE" id="PS50850">
    <property type="entry name" value="MFS"/>
    <property type="match status" value="1"/>
</dbReference>
<evidence type="ECO:0000256" key="1">
    <source>
        <dbReference type="ARBA" id="ARBA00004651"/>
    </source>
</evidence>
<feature type="transmembrane region" description="Helical" evidence="8">
    <location>
        <begin position="110"/>
        <end position="131"/>
    </location>
</feature>
<protein>
    <submittedName>
        <fullName evidence="10">Multidrug effflux MFS transporter</fullName>
    </submittedName>
</protein>
<keyword evidence="5 8" id="KW-0812">Transmembrane</keyword>
<comment type="similarity">
    <text evidence="2">Belongs to the major facilitator superfamily. Bcr/CmlA family.</text>
</comment>
<dbReference type="AlphaFoldDB" id="A0A9D1PW84"/>
<accession>A0A9D1PW84</accession>
<feature type="transmembrane region" description="Helical" evidence="8">
    <location>
        <begin position="171"/>
        <end position="193"/>
    </location>
</feature>
<feature type="transmembrane region" description="Helical" evidence="8">
    <location>
        <begin position="354"/>
        <end position="373"/>
    </location>
</feature>
<evidence type="ECO:0000256" key="7">
    <source>
        <dbReference type="ARBA" id="ARBA00023136"/>
    </source>
</evidence>
<sequence length="419" mass="43772">MAFCTTPLDQQSGLRFAYTTFLLSWLTAFGPLCTDMYLPTLPDIASELHISTALAQSSITACLLGLALGQLVIGPISDSRGRHGILVFSLTIYTVASFLCSVATSGPVFLLLRFVQGVGGAGGAVLARAVCCDVFQGSRLTQYISLLMAIHSVAPILGPVVGGFLGGTYGWRSVFVVLGIIGVLLVAGALFTLPESLPREKRLTGGIWASLRNTGRLFREHTFLCYTAVQGFTMAGFFAYVSASPFIFQNIYGLSMETFSIIFGCNAIGMLCFSLLAARLSRRFGDRSLLRWGDILRTIACFGVLGVALAQPASPVPMIGALFCMLVLQSITLATSFSLAVCSQRVGAGAASGILGVAVFLFGACSSPLVGLAGPMSAVPLGIIAAVTGVVSLCSSLMGNRLYQGFVGTSRTGGDPEGA</sequence>
<feature type="transmembrane region" description="Helical" evidence="8">
    <location>
        <begin position="223"/>
        <end position="247"/>
    </location>
</feature>
<keyword evidence="6 8" id="KW-1133">Transmembrane helix</keyword>
<feature type="domain" description="Major facilitator superfamily (MFS) profile" evidence="9">
    <location>
        <begin position="16"/>
        <end position="419"/>
    </location>
</feature>
<dbReference type="GO" id="GO:0042910">
    <property type="term" value="F:xenobiotic transmembrane transporter activity"/>
    <property type="evidence" value="ECO:0007669"/>
    <property type="project" value="InterPro"/>
</dbReference>
<reference evidence="10" key="1">
    <citation type="journal article" date="2021" name="PeerJ">
        <title>Extensive microbial diversity within the chicken gut microbiome revealed by metagenomics and culture.</title>
        <authorList>
            <person name="Gilroy R."/>
            <person name="Ravi A."/>
            <person name="Getino M."/>
            <person name="Pursley I."/>
            <person name="Horton D.L."/>
            <person name="Alikhan N.F."/>
            <person name="Baker D."/>
            <person name="Gharbi K."/>
            <person name="Hall N."/>
            <person name="Watson M."/>
            <person name="Adriaenssens E.M."/>
            <person name="Foster-Nyarko E."/>
            <person name="Jarju S."/>
            <person name="Secka A."/>
            <person name="Antonio M."/>
            <person name="Oren A."/>
            <person name="Chaudhuri R.R."/>
            <person name="La Ragione R."/>
            <person name="Hildebrand F."/>
            <person name="Pallen M.J."/>
        </authorList>
    </citation>
    <scope>NUCLEOTIDE SEQUENCE</scope>
    <source>
        <strain evidence="10">ChiHecec2B26-446</strain>
    </source>
</reference>
<evidence type="ECO:0000313" key="11">
    <source>
        <dbReference type="Proteomes" id="UP000886752"/>
    </source>
</evidence>
<dbReference type="Proteomes" id="UP000886752">
    <property type="component" value="Unassembled WGS sequence"/>
</dbReference>
<evidence type="ECO:0000256" key="8">
    <source>
        <dbReference type="SAM" id="Phobius"/>
    </source>
</evidence>
<feature type="transmembrane region" description="Helical" evidence="8">
    <location>
        <begin position="379"/>
        <end position="398"/>
    </location>
</feature>
<dbReference type="GO" id="GO:0005886">
    <property type="term" value="C:plasma membrane"/>
    <property type="evidence" value="ECO:0007669"/>
    <property type="project" value="UniProtKB-SubCell"/>
</dbReference>
<feature type="transmembrane region" description="Helical" evidence="8">
    <location>
        <begin position="85"/>
        <end position="104"/>
    </location>
</feature>
<evidence type="ECO:0000256" key="5">
    <source>
        <dbReference type="ARBA" id="ARBA00022692"/>
    </source>
</evidence>
<comment type="subcellular location">
    <subcellularLocation>
        <location evidence="1">Cell membrane</location>
        <topology evidence="1">Multi-pass membrane protein</topology>
    </subcellularLocation>
</comment>
<gene>
    <name evidence="10" type="ORF">H9894_04305</name>
</gene>
<dbReference type="SUPFAM" id="SSF103473">
    <property type="entry name" value="MFS general substrate transporter"/>
    <property type="match status" value="1"/>
</dbReference>
<feature type="transmembrane region" description="Helical" evidence="8">
    <location>
        <begin position="289"/>
        <end position="310"/>
    </location>
</feature>
<dbReference type="CDD" id="cd17320">
    <property type="entry name" value="MFS_MdfA_MDR_like"/>
    <property type="match status" value="1"/>
</dbReference>
<dbReference type="Pfam" id="PF07690">
    <property type="entry name" value="MFS_1"/>
    <property type="match status" value="1"/>
</dbReference>
<evidence type="ECO:0000313" key="10">
    <source>
        <dbReference type="EMBL" id="HIW00391.1"/>
    </source>
</evidence>
<dbReference type="GO" id="GO:1990961">
    <property type="term" value="P:xenobiotic detoxification by transmembrane export across the plasma membrane"/>
    <property type="evidence" value="ECO:0007669"/>
    <property type="project" value="InterPro"/>
</dbReference>
<dbReference type="Gene3D" id="1.20.1720.10">
    <property type="entry name" value="Multidrug resistance protein D"/>
    <property type="match status" value="1"/>
</dbReference>
<dbReference type="PANTHER" id="PTHR23502">
    <property type="entry name" value="MAJOR FACILITATOR SUPERFAMILY"/>
    <property type="match status" value="1"/>
</dbReference>
<feature type="transmembrane region" description="Helical" evidence="8">
    <location>
        <begin position="259"/>
        <end position="277"/>
    </location>
</feature>